<dbReference type="Proteomes" id="UP000502508">
    <property type="component" value="Chromosome"/>
</dbReference>
<proteinExistence type="predicted"/>
<organism evidence="2 3">
    <name type="scientific">Phytohabitans flavus</name>
    <dbReference type="NCBI Taxonomy" id="1076124"/>
    <lineage>
        <taxon>Bacteria</taxon>
        <taxon>Bacillati</taxon>
        <taxon>Actinomycetota</taxon>
        <taxon>Actinomycetes</taxon>
        <taxon>Micromonosporales</taxon>
        <taxon>Micromonosporaceae</taxon>
    </lineage>
</organism>
<reference evidence="2 3" key="2">
    <citation type="submission" date="2020-03" db="EMBL/GenBank/DDBJ databases">
        <authorList>
            <person name="Ichikawa N."/>
            <person name="Kimura A."/>
            <person name="Kitahashi Y."/>
            <person name="Uohara A."/>
        </authorList>
    </citation>
    <scope>NUCLEOTIDE SEQUENCE [LARGE SCALE GENOMIC DNA]</scope>
    <source>
        <strain evidence="2 3">NBRC 107702</strain>
    </source>
</reference>
<name>A0A6F8Y1A6_9ACTN</name>
<evidence type="ECO:0000313" key="3">
    <source>
        <dbReference type="Proteomes" id="UP000502508"/>
    </source>
</evidence>
<protein>
    <recommendedName>
        <fullName evidence="4">DUF1542 domain-containing protein</fullName>
    </recommendedName>
</protein>
<reference evidence="2 3" key="1">
    <citation type="submission" date="2020-03" db="EMBL/GenBank/DDBJ databases">
        <title>Whole genome shotgun sequence of Phytohabitans flavus NBRC 107702.</title>
        <authorList>
            <person name="Komaki H."/>
            <person name="Tamura T."/>
        </authorList>
    </citation>
    <scope>NUCLEOTIDE SEQUENCE [LARGE SCALE GENOMIC DNA]</scope>
    <source>
        <strain evidence="2 3">NBRC 107702</strain>
    </source>
</reference>
<gene>
    <name evidence="2" type="ORF">Pflav_063120</name>
</gene>
<dbReference type="AlphaFoldDB" id="A0A6F8Y1A6"/>
<dbReference type="EMBL" id="AP022870">
    <property type="protein sequence ID" value="BCB79902.1"/>
    <property type="molecule type" value="Genomic_DNA"/>
</dbReference>
<dbReference type="KEGG" id="pfla:Pflav_063120"/>
<accession>A0A6F8Y1A6</accession>
<evidence type="ECO:0008006" key="4">
    <source>
        <dbReference type="Google" id="ProtNLM"/>
    </source>
</evidence>
<sequence>MEWFFLVVFIVVIAGGAFWLRRSSAARHARDIADARAEAQRWYERLGGQVMNLHGDDPAVRQALVDAGERYTAAGSQLEQARSVRQFALARETAIEGLMYARAARLALGLDPGPDLPPLAAAQGAGQLTVAREVDVQGQHYKAGPQPGNDTPYYYPGGRVHGRPVPAGWYSQQWWKPALAGAAGAIGGLLIFDALFSPAFADPGYGYDAGFAEGYDEGAAAGGDGGDYGGDYGAITAAATGAATPASVAATSAAATSSERAGKGGRPPGRGRASRMVFARPRGQSRLA</sequence>
<evidence type="ECO:0000313" key="2">
    <source>
        <dbReference type="EMBL" id="BCB79902.1"/>
    </source>
</evidence>
<keyword evidence="3" id="KW-1185">Reference proteome</keyword>
<evidence type="ECO:0000256" key="1">
    <source>
        <dbReference type="SAM" id="MobiDB-lite"/>
    </source>
</evidence>
<feature type="region of interest" description="Disordered" evidence="1">
    <location>
        <begin position="251"/>
        <end position="288"/>
    </location>
</feature>